<dbReference type="InterPro" id="IPR025857">
    <property type="entry name" value="MacB_PCD"/>
</dbReference>
<evidence type="ECO:0000313" key="11">
    <source>
        <dbReference type="EMBL" id="MCP1110062.1"/>
    </source>
</evidence>
<gene>
    <name evidence="11" type="ORF">NK118_07340</name>
</gene>
<dbReference type="InterPro" id="IPR003838">
    <property type="entry name" value="ABC3_permease_C"/>
</dbReference>
<feature type="transmembrane region" description="Helical" evidence="8">
    <location>
        <begin position="21"/>
        <end position="45"/>
    </location>
</feature>
<dbReference type="EMBL" id="JAMZFV010000008">
    <property type="protein sequence ID" value="MCP1110062.1"/>
    <property type="molecule type" value="Genomic_DNA"/>
</dbReference>
<keyword evidence="2" id="KW-1003">Cell membrane</keyword>
<sequence length="465" mass="50403">MRPMDLLRISVTNLRRRKLRTFLTVLGVVIGTASIVTMISLGLGLQQSMLDEVEASGGLTSVNVTGKSAGETYIYYGNTEEEGEKYLTDDTLEKLKALEHVIGVAPLYEITGIFKKGNYEGYIPIIASTREGLEARKLTLKDGELPEVGQSRLDFVYGNTLLTNFYERGTDKGYYETGTVPNIDLGKDTLFLILDTDSYWASQDNSGSEGSSEEGDGFNQKQAKKYPVKSSGLLEGEIDDYSINGYYAYCDLESLKKVLKKEFTGKKIPGQPETKSGKPYKDFCYSSATLEVDDIDNVEAVVAAVRELGYNASTNQEYLESMQKQFFIIQAVLGGIGAVSLFVAAIGIANTMMMAIYERTKEIGVMKVLGCSLKSIHRMFLLEAAGIGFFGGFIGCVLSFILSAAINMLAANGGASMGISGNISYIPPWLVLLAMAFSMVVGVVAGILPASRGMKLSPLAAIRGE</sequence>
<dbReference type="Pfam" id="PF02687">
    <property type="entry name" value="FtsX"/>
    <property type="match status" value="1"/>
</dbReference>
<evidence type="ECO:0000256" key="2">
    <source>
        <dbReference type="ARBA" id="ARBA00022475"/>
    </source>
</evidence>
<evidence type="ECO:0000256" key="1">
    <source>
        <dbReference type="ARBA" id="ARBA00004651"/>
    </source>
</evidence>
<keyword evidence="3 8" id="KW-0812">Transmembrane</keyword>
<proteinExistence type="inferred from homology"/>
<dbReference type="PANTHER" id="PTHR30572">
    <property type="entry name" value="MEMBRANE COMPONENT OF TRANSPORTER-RELATED"/>
    <property type="match status" value="1"/>
</dbReference>
<feature type="domain" description="ABC3 transporter permease C-terminal" evidence="9">
    <location>
        <begin position="336"/>
        <end position="458"/>
    </location>
</feature>
<dbReference type="Proteomes" id="UP001523565">
    <property type="component" value="Unassembled WGS sequence"/>
</dbReference>
<evidence type="ECO:0000313" key="12">
    <source>
        <dbReference type="Proteomes" id="UP001523565"/>
    </source>
</evidence>
<evidence type="ECO:0000256" key="8">
    <source>
        <dbReference type="SAM" id="Phobius"/>
    </source>
</evidence>
<feature type="domain" description="MacB-like periplasmic core" evidence="10">
    <location>
        <begin position="21"/>
        <end position="144"/>
    </location>
</feature>
<dbReference type="PANTHER" id="PTHR30572:SF4">
    <property type="entry name" value="ABC TRANSPORTER PERMEASE YTRF"/>
    <property type="match status" value="1"/>
</dbReference>
<evidence type="ECO:0000259" key="9">
    <source>
        <dbReference type="Pfam" id="PF02687"/>
    </source>
</evidence>
<evidence type="ECO:0000256" key="6">
    <source>
        <dbReference type="ARBA" id="ARBA00038076"/>
    </source>
</evidence>
<evidence type="ECO:0000256" key="4">
    <source>
        <dbReference type="ARBA" id="ARBA00022989"/>
    </source>
</evidence>
<comment type="similarity">
    <text evidence="6">Belongs to the ABC-4 integral membrane protein family.</text>
</comment>
<feature type="transmembrane region" description="Helical" evidence="8">
    <location>
        <begin position="326"/>
        <end position="349"/>
    </location>
</feature>
<protein>
    <submittedName>
        <fullName evidence="11">FtsX-like permease family protein</fullName>
    </submittedName>
</protein>
<dbReference type="InterPro" id="IPR050250">
    <property type="entry name" value="Macrolide_Exporter_MacB"/>
</dbReference>
<evidence type="ECO:0000256" key="7">
    <source>
        <dbReference type="SAM" id="MobiDB-lite"/>
    </source>
</evidence>
<reference evidence="11 12" key="1">
    <citation type="journal article" date="2022" name="Genome Biol. Evol.">
        <title>Host diet, physiology and behaviors set the stage for Lachnospiraceae cladogenesis.</title>
        <authorList>
            <person name="Vera-Ponce De Leon A."/>
            <person name="Schneider M."/>
            <person name="Jahnes B.C."/>
            <person name="Sadowski V."/>
            <person name="Camuy-Velez L.A."/>
            <person name="Duan J."/>
            <person name="Sabree Z.L."/>
        </authorList>
    </citation>
    <scope>NUCLEOTIDE SEQUENCE [LARGE SCALE GENOMIC DNA]</scope>
    <source>
        <strain evidence="11 12">PAL227</strain>
    </source>
</reference>
<feature type="transmembrane region" description="Helical" evidence="8">
    <location>
        <begin position="426"/>
        <end position="448"/>
    </location>
</feature>
<dbReference type="Pfam" id="PF12704">
    <property type="entry name" value="MacB_PCD"/>
    <property type="match status" value="1"/>
</dbReference>
<feature type="transmembrane region" description="Helical" evidence="8">
    <location>
        <begin position="380"/>
        <end position="406"/>
    </location>
</feature>
<evidence type="ECO:0000256" key="5">
    <source>
        <dbReference type="ARBA" id="ARBA00023136"/>
    </source>
</evidence>
<keyword evidence="4 8" id="KW-1133">Transmembrane helix</keyword>
<evidence type="ECO:0000259" key="10">
    <source>
        <dbReference type="Pfam" id="PF12704"/>
    </source>
</evidence>
<accession>A0ABT1EH77</accession>
<keyword evidence="12" id="KW-1185">Reference proteome</keyword>
<comment type="caution">
    <text evidence="11">The sequence shown here is derived from an EMBL/GenBank/DDBJ whole genome shotgun (WGS) entry which is preliminary data.</text>
</comment>
<feature type="region of interest" description="Disordered" evidence="7">
    <location>
        <begin position="203"/>
        <end position="223"/>
    </location>
</feature>
<keyword evidence="5 8" id="KW-0472">Membrane</keyword>
<comment type="subcellular location">
    <subcellularLocation>
        <location evidence="1">Cell membrane</location>
        <topology evidence="1">Multi-pass membrane protein</topology>
    </subcellularLocation>
</comment>
<name>A0ABT1EH77_9FIRM</name>
<evidence type="ECO:0000256" key="3">
    <source>
        <dbReference type="ARBA" id="ARBA00022692"/>
    </source>
</evidence>
<dbReference type="RefSeq" id="WP_262068941.1">
    <property type="nucleotide sequence ID" value="NZ_JAMXOC010000008.1"/>
</dbReference>
<organism evidence="11 12">
    <name type="scientific">Ohessyouella blattaphilus</name>
    <dbReference type="NCBI Taxonomy" id="2949333"/>
    <lineage>
        <taxon>Bacteria</taxon>
        <taxon>Bacillati</taxon>
        <taxon>Bacillota</taxon>
        <taxon>Clostridia</taxon>
        <taxon>Lachnospirales</taxon>
        <taxon>Lachnospiraceae</taxon>
        <taxon>Ohessyouella</taxon>
    </lineage>
</organism>